<organism evidence="1 2">
    <name type="scientific">Tagetes erecta</name>
    <name type="common">African marigold</name>
    <dbReference type="NCBI Taxonomy" id="13708"/>
    <lineage>
        <taxon>Eukaryota</taxon>
        <taxon>Viridiplantae</taxon>
        <taxon>Streptophyta</taxon>
        <taxon>Embryophyta</taxon>
        <taxon>Tracheophyta</taxon>
        <taxon>Spermatophyta</taxon>
        <taxon>Magnoliopsida</taxon>
        <taxon>eudicotyledons</taxon>
        <taxon>Gunneridae</taxon>
        <taxon>Pentapetalae</taxon>
        <taxon>asterids</taxon>
        <taxon>campanulids</taxon>
        <taxon>Asterales</taxon>
        <taxon>Asteraceae</taxon>
        <taxon>Asteroideae</taxon>
        <taxon>Heliantheae alliance</taxon>
        <taxon>Tageteae</taxon>
        <taxon>Tagetes</taxon>
    </lineage>
</organism>
<name>A0AAD8JSY3_TARER</name>
<protein>
    <recommendedName>
        <fullName evidence="3">Aminopeptidase</fullName>
    </recommendedName>
</protein>
<comment type="caution">
    <text evidence="1">The sequence shown here is derived from an EMBL/GenBank/DDBJ whole genome shotgun (WGS) entry which is preliminary data.</text>
</comment>
<dbReference type="InterPro" id="IPR022227">
    <property type="entry name" value="DUF3754"/>
</dbReference>
<sequence length="492" mass="57248">MELMTKKKKKKKREVIRLEREAVIPVLKPRLIMALANLIEQSCDRAEFLKLCKRVEYMIRAWYFLQFEDLMQLYALFDPVYGPQKLEQQNLSSEEVDNLEQNFLTYMFKVLEKSNFKIATNEEIMVAQSGQYLLNLPISVDESKLDKNLLKRYFKEHPQEHLPDFADKYIIFRRGIGIDRTTGYFIMEKVDMIIARIWAWAMRVTRLERFFPNKTSVPLNNKDDEIADEDFHDDLYVERIRIEKLDLSLQNLASKITIQEPTFDRIIVVYRLAGSTTKKERGIYVKHLKQIPMADMEIVLPEKKNPSLTPMDWVKFLTTAVFGLAAATGSIETPQADFWVIVAVVSTVVGYCAKIYFTFQANMDTYQNLITQFMYNKQLDSGKGTLLHLCDDVIQQEVKEVIISFFILMEQGKATLKELDQKCEELLKEEFGERCNFDVDDAVNKLEKLGIISKDQIGRYYCSGLKRANEIIGTTTEELVLKARQEEGSPKT</sequence>
<accession>A0AAD8JSY3</accession>
<dbReference type="EMBL" id="JAUHHV010000010">
    <property type="protein sequence ID" value="KAK1409071.1"/>
    <property type="molecule type" value="Genomic_DNA"/>
</dbReference>
<dbReference type="AlphaFoldDB" id="A0AAD8JSY3"/>
<evidence type="ECO:0000313" key="1">
    <source>
        <dbReference type="EMBL" id="KAK1409071.1"/>
    </source>
</evidence>
<evidence type="ECO:0000313" key="2">
    <source>
        <dbReference type="Proteomes" id="UP001229421"/>
    </source>
</evidence>
<evidence type="ECO:0008006" key="3">
    <source>
        <dbReference type="Google" id="ProtNLM"/>
    </source>
</evidence>
<gene>
    <name evidence="1" type="ORF">QVD17_35595</name>
</gene>
<proteinExistence type="predicted"/>
<dbReference type="PANTHER" id="PTHR33645:SF12">
    <property type="entry name" value="AMINOPEPTIDASE"/>
    <property type="match status" value="1"/>
</dbReference>
<dbReference type="Pfam" id="PF12576">
    <property type="entry name" value="DUF3754"/>
    <property type="match status" value="1"/>
</dbReference>
<reference evidence="1" key="1">
    <citation type="journal article" date="2023" name="bioRxiv">
        <title>Improved chromosome-level genome assembly for marigold (Tagetes erecta).</title>
        <authorList>
            <person name="Jiang F."/>
            <person name="Yuan L."/>
            <person name="Wang S."/>
            <person name="Wang H."/>
            <person name="Xu D."/>
            <person name="Wang A."/>
            <person name="Fan W."/>
        </authorList>
    </citation>
    <scope>NUCLEOTIDE SEQUENCE</scope>
    <source>
        <strain evidence="1">WSJ</strain>
        <tissue evidence="1">Leaf</tissue>
    </source>
</reference>
<dbReference type="PANTHER" id="PTHR33645">
    <property type="entry name" value="AMINOPEPTIDASE (DUF3754)"/>
    <property type="match status" value="1"/>
</dbReference>
<dbReference type="Proteomes" id="UP001229421">
    <property type="component" value="Unassembled WGS sequence"/>
</dbReference>
<keyword evidence="2" id="KW-1185">Reference proteome</keyword>